<reference evidence="1 2" key="1">
    <citation type="journal article" date="2016" name="PLoS Pathog.">
        <title>Biosynthesis of antibiotic leucinostatins in bio-control fungus Purpureocillium lilacinum and their inhibition on phytophthora revealed by genome mining.</title>
        <authorList>
            <person name="Wang G."/>
            <person name="Liu Z."/>
            <person name="Lin R."/>
            <person name="Li E."/>
            <person name="Mao Z."/>
            <person name="Ling J."/>
            <person name="Yang Y."/>
            <person name="Yin W.B."/>
            <person name="Xie B."/>
        </authorList>
    </citation>
    <scope>NUCLEOTIDE SEQUENCE [LARGE SCALE GENOMIC DNA]</scope>
    <source>
        <strain evidence="1">170</strain>
    </source>
</reference>
<dbReference type="KEGG" id="pchm:VFPPC_16591"/>
<accession>A0A179F975</accession>
<dbReference type="RefSeq" id="XP_018139708.1">
    <property type="nucleotide sequence ID" value="XM_018294344.1"/>
</dbReference>
<comment type="caution">
    <text evidence="1">The sequence shown here is derived from an EMBL/GenBank/DDBJ whole genome shotgun (WGS) entry which is preliminary data.</text>
</comment>
<dbReference type="GeneID" id="28858338"/>
<name>A0A179F975_METCM</name>
<sequence length="163" mass="18203">MCTRCISVRLVASMLEKPSMCSCVMDACHCLLPSAWFGRRLLNSKTVEGNRRGDWFSFFFSPPLATRSFGVYVGHGHSRVTCSTSIGFSFLRLVAFSRSHSSSLASTTIRRGLLVLAVMSGVGTYMPQGMEPKWVPRTLLKYCKLLHPALRVLTLRYYLVDGP</sequence>
<protein>
    <submittedName>
        <fullName evidence="1">Uncharacterized protein</fullName>
    </submittedName>
</protein>
<evidence type="ECO:0000313" key="1">
    <source>
        <dbReference type="EMBL" id="OAQ62004.1"/>
    </source>
</evidence>
<proteinExistence type="predicted"/>
<dbReference type="EMBL" id="LSBJ02000007">
    <property type="protein sequence ID" value="OAQ62004.1"/>
    <property type="molecule type" value="Genomic_DNA"/>
</dbReference>
<keyword evidence="2" id="KW-1185">Reference proteome</keyword>
<gene>
    <name evidence="1" type="ORF">VFPPC_16591</name>
</gene>
<organism evidence="1 2">
    <name type="scientific">Pochonia chlamydosporia 170</name>
    <dbReference type="NCBI Taxonomy" id="1380566"/>
    <lineage>
        <taxon>Eukaryota</taxon>
        <taxon>Fungi</taxon>
        <taxon>Dikarya</taxon>
        <taxon>Ascomycota</taxon>
        <taxon>Pezizomycotina</taxon>
        <taxon>Sordariomycetes</taxon>
        <taxon>Hypocreomycetidae</taxon>
        <taxon>Hypocreales</taxon>
        <taxon>Clavicipitaceae</taxon>
        <taxon>Pochonia</taxon>
    </lineage>
</organism>
<evidence type="ECO:0000313" key="2">
    <source>
        <dbReference type="Proteomes" id="UP000078397"/>
    </source>
</evidence>
<dbReference type="Proteomes" id="UP000078397">
    <property type="component" value="Unassembled WGS sequence"/>
</dbReference>
<dbReference type="AlphaFoldDB" id="A0A179F975"/>